<comment type="catalytic activity">
    <reaction evidence="1">
        <text>9-(9Z-hexadecenoyloxy)-octadecanoate + H2O = (9Z)-hexadecenoate + 9-hydroxy-octadecanoate + H(+)</text>
        <dbReference type="Rhea" id="RHEA:52068"/>
        <dbReference type="ChEBI" id="CHEBI:15377"/>
        <dbReference type="ChEBI" id="CHEBI:15378"/>
        <dbReference type="ChEBI" id="CHEBI:32372"/>
        <dbReference type="ChEBI" id="CHEBI:136286"/>
        <dbReference type="ChEBI" id="CHEBI:136309"/>
    </reaction>
    <physiologicalReaction direction="left-to-right" evidence="1">
        <dbReference type="Rhea" id="RHEA:52069"/>
    </physiologicalReaction>
</comment>
<evidence type="ECO:0000256" key="5">
    <source>
        <dbReference type="ARBA" id="ARBA00022989"/>
    </source>
</evidence>
<name>A0AA85IRI3_TRIRE</name>
<evidence type="ECO:0000256" key="8">
    <source>
        <dbReference type="ARBA" id="ARBA00047427"/>
    </source>
</evidence>
<protein>
    <submittedName>
        <fullName evidence="20">Uncharacterized protein</fullName>
    </submittedName>
</protein>
<evidence type="ECO:0000256" key="2">
    <source>
        <dbReference type="ARBA" id="ARBA00004127"/>
    </source>
</evidence>
<comment type="catalytic activity">
    <reaction evidence="12">
        <text>9-(9Z-octadecenoyloxy)-octadecanoate + H2O = 9-hydroxy-octadecanoate + (9Z)-octadecenoate + H(+)</text>
        <dbReference type="Rhea" id="RHEA:52048"/>
        <dbReference type="ChEBI" id="CHEBI:15377"/>
        <dbReference type="ChEBI" id="CHEBI:15378"/>
        <dbReference type="ChEBI" id="CHEBI:30823"/>
        <dbReference type="ChEBI" id="CHEBI:136282"/>
        <dbReference type="ChEBI" id="CHEBI:136286"/>
    </reaction>
    <physiologicalReaction direction="left-to-right" evidence="12">
        <dbReference type="Rhea" id="RHEA:52049"/>
    </physiologicalReaction>
</comment>
<keyword evidence="6 18" id="KW-0472">Membrane</keyword>
<proteinExistence type="inferred from homology"/>
<comment type="catalytic activity">
    <reaction evidence="14">
        <text>13-(9Z-octadecenoyloxy)-octadecanoate + H2O = 13-hydroxy-octadecanoate + (9Z)-octadecenoate + H(+)</text>
        <dbReference type="Rhea" id="RHEA:52064"/>
        <dbReference type="ChEBI" id="CHEBI:15377"/>
        <dbReference type="ChEBI" id="CHEBI:15378"/>
        <dbReference type="ChEBI" id="CHEBI:30823"/>
        <dbReference type="ChEBI" id="CHEBI:136303"/>
        <dbReference type="ChEBI" id="CHEBI:136304"/>
    </reaction>
    <physiologicalReaction direction="left-to-right" evidence="14">
        <dbReference type="Rhea" id="RHEA:52065"/>
    </physiologicalReaction>
</comment>
<feature type="transmembrane region" description="Helical" evidence="18">
    <location>
        <begin position="51"/>
        <end position="70"/>
    </location>
</feature>
<sequence>MVSKRLLSSAIAVIYRLCALGVIIAAFFVGYKYLHPEESIDVNKVLKLFRYLNFATLVVLSVYFLVAAPLQALKLFTIHKYLYTSIFASTWTSAAVYWITFFTYRDVITGIEELKNLPLWYMQICSSFGALLILADLFVWRPQAAKLLISLIVAFIPLLGYNIFMEVSITVYSFSPYPQLDKISTGYRYLVYSISWCLIGLFTLFCYGLLRFLPNGQNKTNCSSAAMPSSSSSSSSSSTSVHGKADEHQQNAEESEQP</sequence>
<evidence type="ECO:0000313" key="20">
    <source>
        <dbReference type="WBParaSite" id="TREG1_116830.1"/>
    </source>
</evidence>
<comment type="similarity">
    <text evidence="3">Belongs to the AIG1 family.</text>
</comment>
<comment type="catalytic activity">
    <reaction evidence="8">
        <text>13-octadecanoyloxy-octadecanoate + H2O = 13-hydroxy-octadecanoate + octadecanoate + H(+)</text>
        <dbReference type="Rhea" id="RHEA:52084"/>
        <dbReference type="ChEBI" id="CHEBI:15377"/>
        <dbReference type="ChEBI" id="CHEBI:15378"/>
        <dbReference type="ChEBI" id="CHEBI:25629"/>
        <dbReference type="ChEBI" id="CHEBI:136304"/>
        <dbReference type="ChEBI" id="CHEBI:136335"/>
    </reaction>
    <physiologicalReaction direction="left-to-right" evidence="8">
        <dbReference type="Rhea" id="RHEA:52085"/>
    </physiologicalReaction>
</comment>
<evidence type="ECO:0000256" key="10">
    <source>
        <dbReference type="ARBA" id="ARBA00048680"/>
    </source>
</evidence>
<evidence type="ECO:0000256" key="15">
    <source>
        <dbReference type="ARBA" id="ARBA00049322"/>
    </source>
</evidence>
<evidence type="ECO:0000256" key="12">
    <source>
        <dbReference type="ARBA" id="ARBA00048800"/>
    </source>
</evidence>
<feature type="transmembrane region" description="Helical" evidence="18">
    <location>
        <begin position="147"/>
        <end position="169"/>
    </location>
</feature>
<organism evidence="19 20">
    <name type="scientific">Trichobilharzia regenti</name>
    <name type="common">Nasal bird schistosome</name>
    <dbReference type="NCBI Taxonomy" id="157069"/>
    <lineage>
        <taxon>Eukaryota</taxon>
        <taxon>Metazoa</taxon>
        <taxon>Spiralia</taxon>
        <taxon>Lophotrochozoa</taxon>
        <taxon>Platyhelminthes</taxon>
        <taxon>Trematoda</taxon>
        <taxon>Digenea</taxon>
        <taxon>Strigeidida</taxon>
        <taxon>Schistosomatoidea</taxon>
        <taxon>Schistosomatidae</taxon>
        <taxon>Trichobilharzia</taxon>
    </lineage>
</organism>
<feature type="transmembrane region" description="Helical" evidence="18">
    <location>
        <begin position="12"/>
        <end position="31"/>
    </location>
</feature>
<comment type="catalytic activity">
    <reaction evidence="10">
        <text>12-octadecanoyloxy-octadecanoate + H2O = 12-hydroxyoctadecanoate + octadecanoate + H(+)</text>
        <dbReference type="Rhea" id="RHEA:52080"/>
        <dbReference type="ChEBI" id="CHEBI:15377"/>
        <dbReference type="ChEBI" id="CHEBI:15378"/>
        <dbReference type="ChEBI" id="CHEBI:25629"/>
        <dbReference type="ChEBI" id="CHEBI:84201"/>
        <dbReference type="ChEBI" id="CHEBI:136330"/>
    </reaction>
    <physiologicalReaction direction="left-to-right" evidence="10">
        <dbReference type="Rhea" id="RHEA:52081"/>
    </physiologicalReaction>
</comment>
<evidence type="ECO:0000256" key="7">
    <source>
        <dbReference type="ARBA" id="ARBA00047368"/>
    </source>
</evidence>
<comment type="catalytic activity">
    <reaction evidence="11">
        <text>12-(9Z-octadecenoyloxy)-octadecanoate + H2O = 12-hydroxyoctadecanoate + (9Z)-octadecenoate + H(+)</text>
        <dbReference type="Rhea" id="RHEA:52060"/>
        <dbReference type="ChEBI" id="CHEBI:15377"/>
        <dbReference type="ChEBI" id="CHEBI:15378"/>
        <dbReference type="ChEBI" id="CHEBI:30823"/>
        <dbReference type="ChEBI" id="CHEBI:84201"/>
        <dbReference type="ChEBI" id="CHEBI:136302"/>
    </reaction>
    <physiologicalReaction direction="left-to-right" evidence="11">
        <dbReference type="Rhea" id="RHEA:52061"/>
    </physiologicalReaction>
</comment>
<keyword evidence="4 18" id="KW-0812">Transmembrane</keyword>
<evidence type="ECO:0000256" key="4">
    <source>
        <dbReference type="ARBA" id="ARBA00022692"/>
    </source>
</evidence>
<comment type="catalytic activity">
    <reaction evidence="16">
        <text>12-(9Z-hexadecenoyloxy)-octadecanoate + H2O = 12-hydroxyoctadecanoate + (9Z)-hexadecenoate + H(+)</text>
        <dbReference type="Rhea" id="RHEA:52072"/>
        <dbReference type="ChEBI" id="CHEBI:15377"/>
        <dbReference type="ChEBI" id="CHEBI:15378"/>
        <dbReference type="ChEBI" id="CHEBI:32372"/>
        <dbReference type="ChEBI" id="CHEBI:84201"/>
        <dbReference type="ChEBI" id="CHEBI:136312"/>
    </reaction>
    <physiologicalReaction direction="left-to-right" evidence="16">
        <dbReference type="Rhea" id="RHEA:52073"/>
    </physiologicalReaction>
</comment>
<evidence type="ECO:0000256" key="1">
    <source>
        <dbReference type="ARBA" id="ARBA00000923"/>
    </source>
</evidence>
<evidence type="ECO:0000256" key="17">
    <source>
        <dbReference type="SAM" id="MobiDB-lite"/>
    </source>
</evidence>
<dbReference type="InterPro" id="IPR006838">
    <property type="entry name" value="ADTRP_AIG1"/>
</dbReference>
<dbReference type="AlphaFoldDB" id="A0AA85IRI3"/>
<evidence type="ECO:0000256" key="6">
    <source>
        <dbReference type="ARBA" id="ARBA00023136"/>
    </source>
</evidence>
<evidence type="ECO:0000256" key="3">
    <source>
        <dbReference type="ARBA" id="ARBA00009300"/>
    </source>
</evidence>
<reference evidence="20" key="2">
    <citation type="submission" date="2023-11" db="UniProtKB">
        <authorList>
            <consortium name="WormBaseParasite"/>
        </authorList>
    </citation>
    <scope>IDENTIFICATION</scope>
</reference>
<evidence type="ECO:0000313" key="19">
    <source>
        <dbReference type="Proteomes" id="UP000050795"/>
    </source>
</evidence>
<feature type="region of interest" description="Disordered" evidence="17">
    <location>
        <begin position="222"/>
        <end position="258"/>
    </location>
</feature>
<comment type="subcellular location">
    <subcellularLocation>
        <location evidence="2">Endomembrane system</location>
        <topology evidence="2">Multi-pass membrane protein</topology>
    </subcellularLocation>
</comment>
<keyword evidence="19" id="KW-1185">Reference proteome</keyword>
<evidence type="ECO:0000256" key="9">
    <source>
        <dbReference type="ARBA" id="ARBA00047863"/>
    </source>
</evidence>
<keyword evidence="5 18" id="KW-1133">Transmembrane helix</keyword>
<dbReference type="Proteomes" id="UP000050795">
    <property type="component" value="Unassembled WGS sequence"/>
</dbReference>
<accession>A0AA85IRI3</accession>
<comment type="catalytic activity">
    <reaction evidence="13">
        <text>9-octadecanoyloxy-octadecanoate + H2O = 9-hydroxy-octadecanoate + octadecanoate + H(+)</text>
        <dbReference type="Rhea" id="RHEA:52096"/>
        <dbReference type="ChEBI" id="CHEBI:15377"/>
        <dbReference type="ChEBI" id="CHEBI:15378"/>
        <dbReference type="ChEBI" id="CHEBI:25629"/>
        <dbReference type="ChEBI" id="CHEBI:136286"/>
        <dbReference type="ChEBI" id="CHEBI:136373"/>
    </reaction>
    <physiologicalReaction direction="left-to-right" evidence="13">
        <dbReference type="Rhea" id="RHEA:52097"/>
    </physiologicalReaction>
</comment>
<evidence type="ECO:0000256" key="16">
    <source>
        <dbReference type="ARBA" id="ARBA00049428"/>
    </source>
</evidence>
<evidence type="ECO:0000256" key="18">
    <source>
        <dbReference type="SAM" id="Phobius"/>
    </source>
</evidence>
<dbReference type="Pfam" id="PF04750">
    <property type="entry name" value="Far-17a_AIG1"/>
    <property type="match status" value="1"/>
</dbReference>
<reference evidence="19" key="1">
    <citation type="submission" date="2022-06" db="EMBL/GenBank/DDBJ databases">
        <authorList>
            <person name="Berger JAMES D."/>
            <person name="Berger JAMES D."/>
        </authorList>
    </citation>
    <scope>NUCLEOTIDE SEQUENCE [LARGE SCALE GENOMIC DNA]</scope>
</reference>
<feature type="transmembrane region" description="Helical" evidence="18">
    <location>
        <begin position="120"/>
        <end position="140"/>
    </location>
</feature>
<feature type="transmembrane region" description="Helical" evidence="18">
    <location>
        <begin position="82"/>
        <end position="100"/>
    </location>
</feature>
<dbReference type="WBParaSite" id="TREG1_116830.1">
    <property type="protein sequence ID" value="TREG1_116830.1"/>
    <property type="gene ID" value="TREG1_116830"/>
</dbReference>
<comment type="catalytic activity">
    <reaction evidence="7">
        <text>12-hexadecanoyloxy-octadecanoate + H2O = 12-hydroxyoctadecanoate + hexadecanoate + H(+)</text>
        <dbReference type="Rhea" id="RHEA:52056"/>
        <dbReference type="ChEBI" id="CHEBI:7896"/>
        <dbReference type="ChEBI" id="CHEBI:15377"/>
        <dbReference type="ChEBI" id="CHEBI:15378"/>
        <dbReference type="ChEBI" id="CHEBI:83677"/>
        <dbReference type="ChEBI" id="CHEBI:84201"/>
    </reaction>
    <physiologicalReaction direction="left-to-right" evidence="7">
        <dbReference type="Rhea" id="RHEA:52057"/>
    </physiologicalReaction>
</comment>
<evidence type="ECO:0000256" key="14">
    <source>
        <dbReference type="ARBA" id="ARBA00049296"/>
    </source>
</evidence>
<feature type="compositionally biased region" description="Low complexity" evidence="17">
    <location>
        <begin position="223"/>
        <end position="240"/>
    </location>
</feature>
<comment type="catalytic activity">
    <reaction evidence="9">
        <text>9-hexadecanoyloxy-octadecanoate + H2O = 9-hydroxy-octadecanoate + hexadecanoate + H(+)</text>
        <dbReference type="Rhea" id="RHEA:52052"/>
        <dbReference type="ChEBI" id="CHEBI:7896"/>
        <dbReference type="ChEBI" id="CHEBI:15377"/>
        <dbReference type="ChEBI" id="CHEBI:15378"/>
        <dbReference type="ChEBI" id="CHEBI:83670"/>
        <dbReference type="ChEBI" id="CHEBI:136286"/>
    </reaction>
    <physiologicalReaction direction="left-to-right" evidence="9">
        <dbReference type="Rhea" id="RHEA:52053"/>
    </physiologicalReaction>
</comment>
<dbReference type="GO" id="GO:0016020">
    <property type="term" value="C:membrane"/>
    <property type="evidence" value="ECO:0007669"/>
    <property type="project" value="InterPro"/>
</dbReference>
<evidence type="ECO:0000256" key="11">
    <source>
        <dbReference type="ARBA" id="ARBA00048701"/>
    </source>
</evidence>
<feature type="transmembrane region" description="Helical" evidence="18">
    <location>
        <begin position="189"/>
        <end position="210"/>
    </location>
</feature>
<evidence type="ECO:0000256" key="13">
    <source>
        <dbReference type="ARBA" id="ARBA00049221"/>
    </source>
</evidence>
<dbReference type="GO" id="GO:0012505">
    <property type="term" value="C:endomembrane system"/>
    <property type="evidence" value="ECO:0007669"/>
    <property type="project" value="UniProtKB-SubCell"/>
</dbReference>
<comment type="catalytic activity">
    <reaction evidence="15">
        <text>13-(9Z-hexadecenoyloxy)-octadecanoate + H2O = 13-hydroxy-octadecanoate + (9Z)-hexadecenoate + H(+)</text>
        <dbReference type="Rhea" id="RHEA:52076"/>
        <dbReference type="ChEBI" id="CHEBI:15377"/>
        <dbReference type="ChEBI" id="CHEBI:15378"/>
        <dbReference type="ChEBI" id="CHEBI:32372"/>
        <dbReference type="ChEBI" id="CHEBI:136304"/>
        <dbReference type="ChEBI" id="CHEBI:136315"/>
    </reaction>
    <physiologicalReaction direction="left-to-right" evidence="15">
        <dbReference type="Rhea" id="RHEA:52077"/>
    </physiologicalReaction>
</comment>